<dbReference type="PANTHER" id="PTHR33295">
    <property type="entry name" value="ATPASE"/>
    <property type="match status" value="1"/>
</dbReference>
<feature type="domain" description="AAA" evidence="1">
    <location>
        <begin position="18"/>
        <end position="152"/>
    </location>
</feature>
<dbReference type="EMBL" id="FUXC01000003">
    <property type="protein sequence ID" value="SJZ60209.1"/>
    <property type="molecule type" value="Genomic_DNA"/>
</dbReference>
<organism evidence="3 4">
    <name type="scientific">Treponema berlinense</name>
    <dbReference type="NCBI Taxonomy" id="225004"/>
    <lineage>
        <taxon>Bacteria</taxon>
        <taxon>Pseudomonadati</taxon>
        <taxon>Spirochaetota</taxon>
        <taxon>Spirochaetia</taxon>
        <taxon>Spirochaetales</taxon>
        <taxon>Treponemataceae</taxon>
        <taxon>Treponema</taxon>
    </lineage>
</organism>
<sequence length="432" mass="50014">MERKALQKMEEWKNSSHRKPLVLKGARQVGKTWLMKEFGRRKYKKTFYFSFDKEESLHEIFKVNKEPHRIIEILGTIRGDKILPEEDLIIFDEVQECPEALNSLKYFNEEANEYHVIAAGSLLGTLLAKPMSYPVGKVNLLDIYPMDFEEFLNAVEPVLFNYIEETPPAEILKIQHDRLIEQYRNYLIVGGMPDCVCSWMTEKNSGVVLQIQNELLALYENDISKYNGKVNAGRILLVMRSIISQLSKENEKFVYGCVKSGARAREFEEAIEWLVSAGIVIRIYDVTKPEHPLNVFEDFSSFKLFYFDVGLAKCAAGVSNEAIILNSDFQFKGALTENYCLQQLRGQFDVAPHYYSPSRNYEVDFLLQNETQIIPVECKDGGNVPSSSFKRYRREENPDCAIRFSALEYKEQEDMINVPLYLADRIKQMCKK</sequence>
<dbReference type="InterPro" id="IPR041682">
    <property type="entry name" value="AAA_14"/>
</dbReference>
<gene>
    <name evidence="3" type="ORF">SAMN02745152_00706</name>
</gene>
<accession>A0A1T4LZP7</accession>
<dbReference type="GeneID" id="303366970"/>
<dbReference type="Proteomes" id="UP000190395">
    <property type="component" value="Unassembled WGS sequence"/>
</dbReference>
<feature type="domain" description="DUF4143" evidence="2">
    <location>
        <begin position="220"/>
        <end position="379"/>
    </location>
</feature>
<name>A0A1T4LZP7_9SPIR</name>
<dbReference type="SUPFAM" id="SSF52540">
    <property type="entry name" value="P-loop containing nucleoside triphosphate hydrolases"/>
    <property type="match status" value="1"/>
</dbReference>
<reference evidence="3 4" key="1">
    <citation type="submission" date="2017-02" db="EMBL/GenBank/DDBJ databases">
        <authorList>
            <person name="Peterson S.W."/>
        </authorList>
    </citation>
    <scope>NUCLEOTIDE SEQUENCE [LARGE SCALE GENOMIC DNA]</scope>
    <source>
        <strain evidence="3 4">ATCC BAA-909</strain>
    </source>
</reference>
<dbReference type="Gene3D" id="3.40.50.300">
    <property type="entry name" value="P-loop containing nucleotide triphosphate hydrolases"/>
    <property type="match status" value="1"/>
</dbReference>
<evidence type="ECO:0000313" key="3">
    <source>
        <dbReference type="EMBL" id="SJZ60209.1"/>
    </source>
</evidence>
<keyword evidence="4" id="KW-1185">Reference proteome</keyword>
<dbReference type="OrthoDB" id="9801806at2"/>
<dbReference type="InterPro" id="IPR025420">
    <property type="entry name" value="DUF4143"/>
</dbReference>
<protein>
    <recommendedName>
        <fullName evidence="5">AAA+ ATPase domain-containing protein</fullName>
    </recommendedName>
</protein>
<evidence type="ECO:0000313" key="4">
    <source>
        <dbReference type="Proteomes" id="UP000190395"/>
    </source>
</evidence>
<dbReference type="RefSeq" id="WP_078930461.1">
    <property type="nucleotide sequence ID" value="NZ_FUXC01000003.1"/>
</dbReference>
<dbReference type="STRING" id="225004.SAMN02745152_00706"/>
<dbReference type="PANTHER" id="PTHR33295:SF7">
    <property type="entry name" value="ATPASE"/>
    <property type="match status" value="1"/>
</dbReference>
<evidence type="ECO:0008006" key="5">
    <source>
        <dbReference type="Google" id="ProtNLM"/>
    </source>
</evidence>
<dbReference type="Pfam" id="PF13173">
    <property type="entry name" value="AAA_14"/>
    <property type="match status" value="1"/>
</dbReference>
<proteinExistence type="predicted"/>
<evidence type="ECO:0000259" key="1">
    <source>
        <dbReference type="Pfam" id="PF13173"/>
    </source>
</evidence>
<dbReference type="InterPro" id="IPR027417">
    <property type="entry name" value="P-loop_NTPase"/>
</dbReference>
<evidence type="ECO:0000259" key="2">
    <source>
        <dbReference type="Pfam" id="PF13635"/>
    </source>
</evidence>
<dbReference type="AlphaFoldDB" id="A0A1T4LZP7"/>
<dbReference type="Pfam" id="PF13635">
    <property type="entry name" value="DUF4143"/>
    <property type="match status" value="1"/>
</dbReference>